<dbReference type="Pfam" id="PF18451">
    <property type="entry name" value="CdiA_C"/>
    <property type="match status" value="1"/>
</dbReference>
<dbReference type="RefSeq" id="WP_380619723.1">
    <property type="nucleotide sequence ID" value="NZ_JBHSDK010000012.1"/>
</dbReference>
<dbReference type="Proteomes" id="UP001595823">
    <property type="component" value="Unassembled WGS sequence"/>
</dbReference>
<feature type="domain" description="tRNA nuclease CdiA C-terminal" evidence="2">
    <location>
        <begin position="193"/>
        <end position="270"/>
    </location>
</feature>
<evidence type="ECO:0000313" key="4">
    <source>
        <dbReference type="Proteomes" id="UP001595823"/>
    </source>
</evidence>
<dbReference type="EMBL" id="JBHSDK010000012">
    <property type="protein sequence ID" value="MFC4335230.1"/>
    <property type="molecule type" value="Genomic_DNA"/>
</dbReference>
<gene>
    <name evidence="3" type="ORF">ACFPET_08470</name>
</gene>
<reference evidence="4" key="1">
    <citation type="journal article" date="2019" name="Int. J. Syst. Evol. Microbiol.">
        <title>The Global Catalogue of Microorganisms (GCM) 10K type strain sequencing project: providing services to taxonomists for standard genome sequencing and annotation.</title>
        <authorList>
            <consortium name="The Broad Institute Genomics Platform"/>
            <consortium name="The Broad Institute Genome Sequencing Center for Infectious Disease"/>
            <person name="Wu L."/>
            <person name="Ma J."/>
        </authorList>
    </citation>
    <scope>NUCLEOTIDE SEQUENCE [LARGE SCALE GENOMIC DNA]</scope>
    <source>
        <strain evidence="4">IBRC-M 10908</strain>
    </source>
</reference>
<feature type="region of interest" description="Disordered" evidence="1">
    <location>
        <begin position="21"/>
        <end position="41"/>
    </location>
</feature>
<evidence type="ECO:0000313" key="3">
    <source>
        <dbReference type="EMBL" id="MFC4335230.1"/>
    </source>
</evidence>
<keyword evidence="4" id="KW-1185">Reference proteome</keyword>
<sequence>MASTEELIARLAELKSKLEETAAGVDAQQQATSEAQASLGGIRSDVEELSQSLANLGAQGSASLAATATSKAEEVSGLLEQTQQLIEQSSTTLRSAGTANDEVQSLITQIQTGALLTTSSPQSSAMASARSAPPSESRHTRPSGPADPDAMPKQQADKHRNPGIKAENSAAIVIAREGYEIVQNPPEKPNGRRPDFLIEGEYWDCYAPTSPDVNTVRKAVSFKVKKGQADRIILDLRTAPVSMDDLKHRFETRPVKNLREVKIISQEGEVVDFFPFDRASDKEQD</sequence>
<feature type="compositionally biased region" description="Low complexity" evidence="1">
    <location>
        <begin position="27"/>
        <end position="38"/>
    </location>
</feature>
<dbReference type="InterPro" id="IPR040559">
    <property type="entry name" value="CdiA_C"/>
</dbReference>
<name>A0ABV8TXB6_9ACTN</name>
<dbReference type="Gene3D" id="3.40.1350.120">
    <property type="match status" value="1"/>
</dbReference>
<evidence type="ECO:0000259" key="2">
    <source>
        <dbReference type="Pfam" id="PF18451"/>
    </source>
</evidence>
<dbReference type="InterPro" id="IPR033806">
    <property type="entry name" value="CDI_toxin_Bp1026b-like"/>
</dbReference>
<dbReference type="CDD" id="cd13442">
    <property type="entry name" value="CDI_toxin_Bp1026b-like"/>
    <property type="match status" value="1"/>
</dbReference>
<accession>A0ABV8TXB6</accession>
<comment type="caution">
    <text evidence="3">The sequence shown here is derived from an EMBL/GenBank/DDBJ whole genome shotgun (WGS) entry which is preliminary data.</text>
</comment>
<organism evidence="3 4">
    <name type="scientific">Salininema proteolyticum</name>
    <dbReference type="NCBI Taxonomy" id="1607685"/>
    <lineage>
        <taxon>Bacteria</taxon>
        <taxon>Bacillati</taxon>
        <taxon>Actinomycetota</taxon>
        <taxon>Actinomycetes</taxon>
        <taxon>Glycomycetales</taxon>
        <taxon>Glycomycetaceae</taxon>
        <taxon>Salininema</taxon>
    </lineage>
</organism>
<evidence type="ECO:0000256" key="1">
    <source>
        <dbReference type="SAM" id="MobiDB-lite"/>
    </source>
</evidence>
<proteinExistence type="predicted"/>
<feature type="region of interest" description="Disordered" evidence="1">
    <location>
        <begin position="117"/>
        <end position="165"/>
    </location>
</feature>
<feature type="compositionally biased region" description="Low complexity" evidence="1">
    <location>
        <begin position="119"/>
        <end position="135"/>
    </location>
</feature>
<protein>
    <recommendedName>
        <fullName evidence="2">tRNA nuclease CdiA C-terminal domain-containing protein</fullName>
    </recommendedName>
</protein>